<dbReference type="Proteomes" id="UP000248423">
    <property type="component" value="Unassembled WGS sequence"/>
</dbReference>
<gene>
    <name evidence="2" type="ORF">BO78DRAFT_93297</name>
</gene>
<feature type="region of interest" description="Disordered" evidence="1">
    <location>
        <begin position="125"/>
        <end position="151"/>
    </location>
</feature>
<protein>
    <submittedName>
        <fullName evidence="2">Uncharacterized protein</fullName>
    </submittedName>
</protein>
<dbReference type="VEuPathDB" id="FungiDB:BO78DRAFT_93297"/>
<reference evidence="2 3" key="1">
    <citation type="submission" date="2018-02" db="EMBL/GenBank/DDBJ databases">
        <title>The genomes of Aspergillus section Nigri reveals drivers in fungal speciation.</title>
        <authorList>
            <consortium name="DOE Joint Genome Institute"/>
            <person name="Vesth T.C."/>
            <person name="Nybo J."/>
            <person name="Theobald S."/>
            <person name="Brandl J."/>
            <person name="Frisvad J.C."/>
            <person name="Nielsen K.F."/>
            <person name="Lyhne E.K."/>
            <person name="Kogle M.E."/>
            <person name="Kuo A."/>
            <person name="Riley R."/>
            <person name="Clum A."/>
            <person name="Nolan M."/>
            <person name="Lipzen A."/>
            <person name="Salamov A."/>
            <person name="Henrissat B."/>
            <person name="Wiebenga A."/>
            <person name="De vries R.P."/>
            <person name="Grigoriev I.V."/>
            <person name="Mortensen U.H."/>
            <person name="Andersen M.R."/>
            <person name="Baker S.E."/>
        </authorList>
    </citation>
    <scope>NUCLEOTIDE SEQUENCE [LARGE SCALE GENOMIC DNA]</scope>
    <source>
        <strain evidence="2 3">CBS 121057</strain>
    </source>
</reference>
<proteinExistence type="predicted"/>
<keyword evidence="3" id="KW-1185">Reference proteome</keyword>
<evidence type="ECO:0000313" key="3">
    <source>
        <dbReference type="Proteomes" id="UP000248423"/>
    </source>
</evidence>
<accession>A0A319EKN0</accession>
<dbReference type="AlphaFoldDB" id="A0A319EKN0"/>
<evidence type="ECO:0000256" key="1">
    <source>
        <dbReference type="SAM" id="MobiDB-lite"/>
    </source>
</evidence>
<evidence type="ECO:0000313" key="2">
    <source>
        <dbReference type="EMBL" id="PYI07218.1"/>
    </source>
</evidence>
<feature type="compositionally biased region" description="Basic and acidic residues" evidence="1">
    <location>
        <begin position="125"/>
        <end position="134"/>
    </location>
</feature>
<name>A0A319EKN0_ASPSB</name>
<dbReference type="EMBL" id="KZ826343">
    <property type="protein sequence ID" value="PYI07218.1"/>
    <property type="molecule type" value="Genomic_DNA"/>
</dbReference>
<sequence>MPMSELSDIESALIGWQGTMETETKGQDECVNCSYWERRPSRVLEGIRIQIQIQVHHASSLHLHSHPSHQSINQSIDRSIVGARDKRQRDRGPPAPCQIAWLFSCPSHPTTFWLCWPGLLTRDGGRPTEREEAPPLKTLSLPPSQPPPLGSRHQLYPLQSLHPLLCAPTA</sequence>
<organism evidence="2 3">
    <name type="scientific">Aspergillus sclerotiicarbonarius (strain CBS 121057 / IBT 28362)</name>
    <dbReference type="NCBI Taxonomy" id="1448318"/>
    <lineage>
        <taxon>Eukaryota</taxon>
        <taxon>Fungi</taxon>
        <taxon>Dikarya</taxon>
        <taxon>Ascomycota</taxon>
        <taxon>Pezizomycotina</taxon>
        <taxon>Eurotiomycetes</taxon>
        <taxon>Eurotiomycetidae</taxon>
        <taxon>Eurotiales</taxon>
        <taxon>Aspergillaceae</taxon>
        <taxon>Aspergillus</taxon>
        <taxon>Aspergillus subgen. Circumdati</taxon>
    </lineage>
</organism>